<feature type="compositionally biased region" description="Basic residues" evidence="5">
    <location>
        <begin position="12"/>
        <end position="23"/>
    </location>
</feature>
<dbReference type="InterPro" id="IPR016160">
    <property type="entry name" value="Ald_DH_CS_CYS"/>
</dbReference>
<reference evidence="7" key="1">
    <citation type="submission" date="2022-10" db="EMBL/GenBank/DDBJ databases">
        <title>The complete genomes of actinobacterial strains from the NBC collection.</title>
        <authorList>
            <person name="Joergensen T.S."/>
            <person name="Alvarez Arevalo M."/>
            <person name="Sterndorff E.B."/>
            <person name="Faurdal D."/>
            <person name="Vuksanovic O."/>
            <person name="Mourched A.-S."/>
            <person name="Charusanti P."/>
            <person name="Shaw S."/>
            <person name="Blin K."/>
            <person name="Weber T."/>
        </authorList>
    </citation>
    <scope>NUCLEOTIDE SEQUENCE</scope>
    <source>
        <strain evidence="7">NBC_00256</strain>
    </source>
</reference>
<dbReference type="PROSITE" id="PS00070">
    <property type="entry name" value="ALDEHYDE_DEHYDR_CYS"/>
    <property type="match status" value="1"/>
</dbReference>
<dbReference type="RefSeq" id="WP_328851890.1">
    <property type="nucleotide sequence ID" value="NZ_CP108084.1"/>
</dbReference>
<comment type="catalytic activity">
    <reaction evidence="4">
        <text>an aldehyde + NAD(+) + H2O = a carboxylate + NADH + 2 H(+)</text>
        <dbReference type="Rhea" id="RHEA:16185"/>
        <dbReference type="ChEBI" id="CHEBI:15377"/>
        <dbReference type="ChEBI" id="CHEBI:15378"/>
        <dbReference type="ChEBI" id="CHEBI:17478"/>
        <dbReference type="ChEBI" id="CHEBI:29067"/>
        <dbReference type="ChEBI" id="CHEBI:57540"/>
        <dbReference type="ChEBI" id="CHEBI:57945"/>
        <dbReference type="EC" id="1.2.1.3"/>
    </reaction>
</comment>
<dbReference type="Proteomes" id="UP001432190">
    <property type="component" value="Chromosome"/>
</dbReference>
<organism evidence="7 8">
    <name type="scientific">Micromonospora globbae</name>
    <dbReference type="NCBI Taxonomy" id="1894969"/>
    <lineage>
        <taxon>Bacteria</taxon>
        <taxon>Bacillati</taxon>
        <taxon>Actinomycetota</taxon>
        <taxon>Actinomycetes</taxon>
        <taxon>Micromonosporales</taxon>
        <taxon>Micromonosporaceae</taxon>
        <taxon>Micromonospora</taxon>
    </lineage>
</organism>
<evidence type="ECO:0000256" key="1">
    <source>
        <dbReference type="ARBA" id="ARBA00009986"/>
    </source>
</evidence>
<keyword evidence="2" id="KW-0560">Oxidoreductase</keyword>
<dbReference type="EMBL" id="CP108084">
    <property type="protein sequence ID" value="WUP50110.1"/>
    <property type="molecule type" value="Genomic_DNA"/>
</dbReference>
<evidence type="ECO:0000313" key="8">
    <source>
        <dbReference type="Proteomes" id="UP001432190"/>
    </source>
</evidence>
<dbReference type="Gene3D" id="3.40.309.10">
    <property type="entry name" value="Aldehyde Dehydrogenase, Chain A, domain 2"/>
    <property type="match status" value="1"/>
</dbReference>
<name>A0ABZ1S6P2_9ACTN</name>
<gene>
    <name evidence="7" type="ORF">OG994_00765</name>
</gene>
<proteinExistence type="inferred from homology"/>
<feature type="region of interest" description="Disordered" evidence="5">
    <location>
        <begin position="1"/>
        <end position="24"/>
    </location>
</feature>
<evidence type="ECO:0000259" key="6">
    <source>
        <dbReference type="Pfam" id="PF00171"/>
    </source>
</evidence>
<dbReference type="PANTHER" id="PTHR42804">
    <property type="entry name" value="ALDEHYDE DEHYDROGENASE"/>
    <property type="match status" value="1"/>
</dbReference>
<dbReference type="InterPro" id="IPR016161">
    <property type="entry name" value="Ald_DH/histidinol_DH"/>
</dbReference>
<feature type="domain" description="Aldehyde dehydrogenase" evidence="6">
    <location>
        <begin position="29"/>
        <end position="228"/>
    </location>
</feature>
<evidence type="ECO:0000256" key="5">
    <source>
        <dbReference type="SAM" id="MobiDB-lite"/>
    </source>
</evidence>
<dbReference type="SUPFAM" id="SSF53720">
    <property type="entry name" value="ALDH-like"/>
    <property type="match status" value="1"/>
</dbReference>
<keyword evidence="8" id="KW-1185">Reference proteome</keyword>
<sequence>MQDRGEGWARGRGGRGQRLRRGRADHGVGFVNSGQACTAGTRILVQENQLDDVLALIARKVATDHPVGDPRDPATRIGPMVSQRQWERVQSYIHRGLAEGARIVVGGPGRPDGLPDGYYVRPTVFADVTNDMTIAREEIFGPVLSVITYRDEDHAVEIANDTTYGLHAYVFSGDPARARRVASRLEAGRVSVNGGYEPLSPFGGFKQSGLGREYGSFGLEGFLEPRSVMR</sequence>
<evidence type="ECO:0000256" key="2">
    <source>
        <dbReference type="ARBA" id="ARBA00023002"/>
    </source>
</evidence>
<dbReference type="InterPro" id="IPR016162">
    <property type="entry name" value="Ald_DH_N"/>
</dbReference>
<accession>A0ABZ1S6P2</accession>
<dbReference type="InterPro" id="IPR015590">
    <property type="entry name" value="Aldehyde_DH_dom"/>
</dbReference>
<dbReference type="InterPro" id="IPR016163">
    <property type="entry name" value="Ald_DH_C"/>
</dbReference>
<protein>
    <recommendedName>
        <fullName evidence="3">aldehyde dehydrogenase (NAD(+))</fullName>
        <ecNumber evidence="3">1.2.1.3</ecNumber>
    </recommendedName>
</protein>
<evidence type="ECO:0000313" key="7">
    <source>
        <dbReference type="EMBL" id="WUP50110.1"/>
    </source>
</evidence>
<evidence type="ECO:0000256" key="3">
    <source>
        <dbReference type="ARBA" id="ARBA00024226"/>
    </source>
</evidence>
<dbReference type="Gene3D" id="3.40.605.10">
    <property type="entry name" value="Aldehyde Dehydrogenase, Chain A, domain 1"/>
    <property type="match status" value="1"/>
</dbReference>
<evidence type="ECO:0000256" key="4">
    <source>
        <dbReference type="ARBA" id="ARBA00049194"/>
    </source>
</evidence>
<dbReference type="EC" id="1.2.1.3" evidence="3"/>
<comment type="similarity">
    <text evidence="1">Belongs to the aldehyde dehydrogenase family.</text>
</comment>
<dbReference type="PANTHER" id="PTHR42804:SF1">
    <property type="entry name" value="ALDEHYDE DEHYDROGENASE-RELATED"/>
    <property type="match status" value="1"/>
</dbReference>
<dbReference type="Pfam" id="PF00171">
    <property type="entry name" value="Aldedh"/>
    <property type="match status" value="1"/>
</dbReference>